<gene>
    <name evidence="1" type="ORF">BHR79_02155</name>
    <name evidence="2" type="ORF">EFE40_00630</name>
    <name evidence="3" type="ORF">SAMN04515625_0256</name>
</gene>
<protein>
    <submittedName>
        <fullName evidence="2">DUF1847 domain-containing protein</fullName>
    </submittedName>
    <submittedName>
        <fullName evidence="3">Uncharacterized metal-binding protein</fullName>
    </submittedName>
</protein>
<dbReference type="AlphaFoldDB" id="A0A1L3Q0K5"/>
<evidence type="ECO:0000313" key="5">
    <source>
        <dbReference type="Proteomes" id="UP000198669"/>
    </source>
</evidence>
<dbReference type="Proteomes" id="UP000198669">
    <property type="component" value="Unassembled WGS sequence"/>
</dbReference>
<dbReference type="EMBL" id="CP017921">
    <property type="protein sequence ID" value="APH38407.1"/>
    <property type="molecule type" value="Genomic_DNA"/>
</dbReference>
<organism evidence="1 4">
    <name type="scientific">Methanohalophilus halophilus</name>
    <dbReference type="NCBI Taxonomy" id="2177"/>
    <lineage>
        <taxon>Archaea</taxon>
        <taxon>Methanobacteriati</taxon>
        <taxon>Methanobacteriota</taxon>
        <taxon>Stenosarchaea group</taxon>
        <taxon>Methanomicrobia</taxon>
        <taxon>Methanosarcinales</taxon>
        <taxon>Methanosarcinaceae</taxon>
        <taxon>Methanohalophilus</taxon>
    </lineage>
</organism>
<evidence type="ECO:0000313" key="2">
    <source>
        <dbReference type="EMBL" id="RNI10722.1"/>
    </source>
</evidence>
<reference evidence="2 6" key="3">
    <citation type="submission" date="2018-10" db="EMBL/GenBank/DDBJ databases">
        <title>Cultivation of a novel Methanohalophilus strain from Kebrit Deep of the Red Sea and a genomic comparison of members of the genus Methanohalophilus.</title>
        <authorList>
            <person name="Guan Y."/>
            <person name="Ngugi D.K."/>
            <person name="Stingl U."/>
        </authorList>
    </citation>
    <scope>NUCLEOTIDE SEQUENCE [LARGE SCALE GENOMIC DNA]</scope>
    <source>
        <strain evidence="2 6">DSM 3094</strain>
    </source>
</reference>
<evidence type="ECO:0000313" key="4">
    <source>
        <dbReference type="Proteomes" id="UP000186879"/>
    </source>
</evidence>
<name>A0A1L3Q0K5_9EURY</name>
<dbReference type="EMBL" id="FNMU01000001">
    <property type="protein sequence ID" value="SDW06136.1"/>
    <property type="molecule type" value="Genomic_DNA"/>
</dbReference>
<dbReference type="Proteomes" id="UP000186879">
    <property type="component" value="Chromosome"/>
</dbReference>
<dbReference type="InterPro" id="IPR014997">
    <property type="entry name" value="DUF1847"/>
</dbReference>
<keyword evidence="4" id="KW-1185">Reference proteome</keyword>
<accession>A0A1L3Q0K5</accession>
<reference evidence="1 4" key="1">
    <citation type="submission" date="2016-10" db="EMBL/GenBank/DDBJ databases">
        <title>Methanohalophilus halophilus.</title>
        <authorList>
            <person name="L'haridon S."/>
        </authorList>
    </citation>
    <scope>NUCLEOTIDE SEQUENCE [LARGE SCALE GENOMIC DNA]</scope>
    <source>
        <strain evidence="1 4">Z-7982</strain>
    </source>
</reference>
<reference evidence="3 5" key="2">
    <citation type="submission" date="2016-10" db="EMBL/GenBank/DDBJ databases">
        <authorList>
            <person name="de Groot N.N."/>
        </authorList>
    </citation>
    <scope>NUCLEOTIDE SEQUENCE [LARGE SCALE GENOMIC DNA]</scope>
    <source>
        <strain evidence="3 5">Z-7982</strain>
    </source>
</reference>
<evidence type="ECO:0000313" key="1">
    <source>
        <dbReference type="EMBL" id="APH38407.1"/>
    </source>
</evidence>
<dbReference type="Pfam" id="PF08901">
    <property type="entry name" value="DUF1847"/>
    <property type="match status" value="1"/>
</dbReference>
<evidence type="ECO:0000313" key="6">
    <source>
        <dbReference type="Proteomes" id="UP000267921"/>
    </source>
</evidence>
<sequence>MRCAACQEKECRNGKDCSGVAEDIEYSGEDLDCMQVAAAIEGQHYMQKTRLEELILFAKQMGYQKLGIAFCIGLANEAATITRILKKDFEVYSVCCKVCGIPKEKYSLEKIQPEKLEVTCNPKGQAFLLAKKQTELNIIVGLCMGHDIIFTRNSEAPVTTLIVKDRVLAHNPAGAIYSGYYLRKKFNMED</sequence>
<evidence type="ECO:0000313" key="3">
    <source>
        <dbReference type="EMBL" id="SDW06136.1"/>
    </source>
</evidence>
<dbReference type="Proteomes" id="UP000267921">
    <property type="component" value="Unassembled WGS sequence"/>
</dbReference>
<dbReference type="EMBL" id="RJJG01000001">
    <property type="protein sequence ID" value="RNI10722.1"/>
    <property type="molecule type" value="Genomic_DNA"/>
</dbReference>
<dbReference type="OrthoDB" id="59661at2157"/>
<dbReference type="STRING" id="2177.BHR79_02155"/>
<dbReference type="KEGG" id="mhaz:BHR79_02155"/>
<proteinExistence type="predicted"/>